<dbReference type="Gene3D" id="1.10.10.60">
    <property type="entry name" value="Homeodomain-like"/>
    <property type="match status" value="1"/>
</dbReference>
<evidence type="ECO:0000256" key="2">
    <source>
        <dbReference type="PROSITE-ProRule" id="PRU00335"/>
    </source>
</evidence>
<dbReference type="Pfam" id="PF00440">
    <property type="entry name" value="TetR_N"/>
    <property type="match status" value="1"/>
</dbReference>
<proteinExistence type="predicted"/>
<feature type="domain" description="HTH tetR-type" evidence="3">
    <location>
        <begin position="4"/>
        <end position="64"/>
    </location>
</feature>
<protein>
    <submittedName>
        <fullName evidence="4">TetR/AcrR family transcriptional regulator</fullName>
    </submittedName>
</protein>
<name>A0ABY4BW76_9FLAO</name>
<evidence type="ECO:0000256" key="1">
    <source>
        <dbReference type="ARBA" id="ARBA00023125"/>
    </source>
</evidence>
<evidence type="ECO:0000259" key="3">
    <source>
        <dbReference type="PROSITE" id="PS50977"/>
    </source>
</evidence>
<evidence type="ECO:0000313" key="4">
    <source>
        <dbReference type="EMBL" id="UOE40765.1"/>
    </source>
</evidence>
<dbReference type="EMBL" id="CP094532">
    <property type="protein sequence ID" value="UOE40765.1"/>
    <property type="molecule type" value="Genomic_DNA"/>
</dbReference>
<dbReference type="PANTHER" id="PTHR43479">
    <property type="entry name" value="ACREF/ENVCD OPERON REPRESSOR-RELATED"/>
    <property type="match status" value="1"/>
</dbReference>
<dbReference type="InterPro" id="IPR009057">
    <property type="entry name" value="Homeodomain-like_sf"/>
</dbReference>
<gene>
    <name evidence="4" type="ORF">MTP09_12775</name>
</gene>
<dbReference type="SUPFAM" id="SSF46689">
    <property type="entry name" value="Homeodomain-like"/>
    <property type="match status" value="1"/>
</dbReference>
<evidence type="ECO:0000313" key="5">
    <source>
        <dbReference type="Proteomes" id="UP000831460"/>
    </source>
</evidence>
<dbReference type="Gene3D" id="1.10.357.10">
    <property type="entry name" value="Tetracycline Repressor, domain 2"/>
    <property type="match status" value="1"/>
</dbReference>
<keyword evidence="1 2" id="KW-0238">DNA-binding</keyword>
<accession>A0ABY4BW76</accession>
<dbReference type="Proteomes" id="UP000831460">
    <property type="component" value="Chromosome"/>
</dbReference>
<dbReference type="InterPro" id="IPR001647">
    <property type="entry name" value="HTH_TetR"/>
</dbReference>
<dbReference type="RefSeq" id="WP_243548734.1">
    <property type="nucleotide sequence ID" value="NZ_CP094532.1"/>
</dbReference>
<organism evidence="4 5">
    <name type="scientific">Chryseobacterium suipulveris</name>
    <dbReference type="NCBI Taxonomy" id="2929800"/>
    <lineage>
        <taxon>Bacteria</taxon>
        <taxon>Pseudomonadati</taxon>
        <taxon>Bacteroidota</taxon>
        <taxon>Flavobacteriia</taxon>
        <taxon>Flavobacteriales</taxon>
        <taxon>Weeksellaceae</taxon>
        <taxon>Chryseobacterium group</taxon>
        <taxon>Chryseobacterium</taxon>
    </lineage>
</organism>
<dbReference type="PRINTS" id="PR00455">
    <property type="entry name" value="HTHTETR"/>
</dbReference>
<sequence>MTLTEKQKEILEVAKTFFAERGYVETSMRDLAQQLNIKAASIYSHFKSKEEILTIISNEIYDMMKSNMEKIQQENLNPTDKFLLYVKLHILAVTNYQQSFRIYYKYWNLSKTNAAKYGLLNYEYFDFIKKLVYDVFPKLKEQVFYIPNATPLFIIDTLNSIPKIINPENPDIEGVVKDIQDRLMYGLPERHVIFHLN</sequence>
<reference evidence="4 5" key="1">
    <citation type="submission" date="2022-03" db="EMBL/GenBank/DDBJ databases">
        <title>Chryseobacterium sp. isolated from particulate matters in swine house.</title>
        <authorList>
            <person name="Won M."/>
            <person name="Kim S.-J."/>
            <person name="Kwon S.-W."/>
        </authorList>
    </citation>
    <scope>NUCLEOTIDE SEQUENCE [LARGE SCALE GENOMIC DNA]</scope>
    <source>
        <strain evidence="4 5">SC2-2</strain>
    </source>
</reference>
<dbReference type="PANTHER" id="PTHR43479:SF11">
    <property type="entry name" value="ACREF_ENVCD OPERON REPRESSOR-RELATED"/>
    <property type="match status" value="1"/>
</dbReference>
<dbReference type="InterPro" id="IPR050624">
    <property type="entry name" value="HTH-type_Tx_Regulator"/>
</dbReference>
<keyword evidence="5" id="KW-1185">Reference proteome</keyword>
<dbReference type="PROSITE" id="PS50977">
    <property type="entry name" value="HTH_TETR_2"/>
    <property type="match status" value="1"/>
</dbReference>
<feature type="DNA-binding region" description="H-T-H motif" evidence="2">
    <location>
        <begin position="27"/>
        <end position="46"/>
    </location>
</feature>